<proteinExistence type="predicted"/>
<dbReference type="EMBL" id="JAYMYS010000004">
    <property type="protein sequence ID" value="KAK7397344.1"/>
    <property type="molecule type" value="Genomic_DNA"/>
</dbReference>
<comment type="caution">
    <text evidence="2">The sequence shown here is derived from an EMBL/GenBank/DDBJ whole genome shotgun (WGS) entry which is preliminary data.</text>
</comment>
<dbReference type="AlphaFoldDB" id="A0AAN9SIK4"/>
<sequence length="198" mass="22059">MKRQLRSHCTHNDTKNLASLTLRTSKPRKNGGGRVRSFIDTQISHSIRKRTPKPIDIKNDISESNTKAPTLPRASSKIPHDSPRNIVSTVKVVIHLRVDKWESPPSDELANKTNPPPRSLHMSTYNISEIAGSDEEKCPLLEKLNMAYGSINIHYPIAKFLLADWERLSDFGIGAEIAGICGPLAVAINERRVLISSH</sequence>
<organism evidence="2 3">
    <name type="scientific">Psophocarpus tetragonolobus</name>
    <name type="common">Winged bean</name>
    <name type="synonym">Dolichos tetragonolobus</name>
    <dbReference type="NCBI Taxonomy" id="3891"/>
    <lineage>
        <taxon>Eukaryota</taxon>
        <taxon>Viridiplantae</taxon>
        <taxon>Streptophyta</taxon>
        <taxon>Embryophyta</taxon>
        <taxon>Tracheophyta</taxon>
        <taxon>Spermatophyta</taxon>
        <taxon>Magnoliopsida</taxon>
        <taxon>eudicotyledons</taxon>
        <taxon>Gunneridae</taxon>
        <taxon>Pentapetalae</taxon>
        <taxon>rosids</taxon>
        <taxon>fabids</taxon>
        <taxon>Fabales</taxon>
        <taxon>Fabaceae</taxon>
        <taxon>Papilionoideae</taxon>
        <taxon>50 kb inversion clade</taxon>
        <taxon>NPAAA clade</taxon>
        <taxon>indigoferoid/millettioid clade</taxon>
        <taxon>Phaseoleae</taxon>
        <taxon>Psophocarpus</taxon>
    </lineage>
</organism>
<gene>
    <name evidence="2" type="ORF">VNO78_18513</name>
</gene>
<dbReference type="Proteomes" id="UP001386955">
    <property type="component" value="Unassembled WGS sequence"/>
</dbReference>
<accession>A0AAN9SIK4</accession>
<keyword evidence="3" id="KW-1185">Reference proteome</keyword>
<evidence type="ECO:0000313" key="2">
    <source>
        <dbReference type="EMBL" id="KAK7397344.1"/>
    </source>
</evidence>
<evidence type="ECO:0000313" key="3">
    <source>
        <dbReference type="Proteomes" id="UP001386955"/>
    </source>
</evidence>
<protein>
    <submittedName>
        <fullName evidence="2">Uncharacterized protein</fullName>
    </submittedName>
</protein>
<evidence type="ECO:0000256" key="1">
    <source>
        <dbReference type="SAM" id="MobiDB-lite"/>
    </source>
</evidence>
<reference evidence="2 3" key="1">
    <citation type="submission" date="2024-01" db="EMBL/GenBank/DDBJ databases">
        <title>The genomes of 5 underutilized Papilionoideae crops provide insights into root nodulation and disease resistanc.</title>
        <authorList>
            <person name="Jiang F."/>
        </authorList>
    </citation>
    <scope>NUCLEOTIDE SEQUENCE [LARGE SCALE GENOMIC DNA]</scope>
    <source>
        <strain evidence="2">DUOXIRENSHENG_FW03</strain>
        <tissue evidence="2">Leaves</tissue>
    </source>
</reference>
<name>A0AAN9SIK4_PSOTE</name>
<feature type="region of interest" description="Disordered" evidence="1">
    <location>
        <begin position="21"/>
        <end position="82"/>
    </location>
</feature>